<dbReference type="PROSITE" id="PS50931">
    <property type="entry name" value="HTH_LYSR"/>
    <property type="match status" value="1"/>
</dbReference>
<keyword evidence="4" id="KW-0804">Transcription</keyword>
<evidence type="ECO:0000256" key="2">
    <source>
        <dbReference type="ARBA" id="ARBA00023015"/>
    </source>
</evidence>
<organism evidence="6 7">
    <name type="scientific">Vineibacter terrae</name>
    <dbReference type="NCBI Taxonomy" id="2586908"/>
    <lineage>
        <taxon>Bacteria</taxon>
        <taxon>Pseudomonadati</taxon>
        <taxon>Pseudomonadota</taxon>
        <taxon>Alphaproteobacteria</taxon>
        <taxon>Hyphomicrobiales</taxon>
        <taxon>Vineibacter</taxon>
    </lineage>
</organism>
<keyword evidence="7" id="KW-1185">Reference proteome</keyword>
<protein>
    <submittedName>
        <fullName evidence="6">LysR family transcriptional regulator</fullName>
    </submittedName>
</protein>
<dbReference type="InterPro" id="IPR000847">
    <property type="entry name" value="LysR_HTH_N"/>
</dbReference>
<comment type="caution">
    <text evidence="6">The sequence shown here is derived from an EMBL/GenBank/DDBJ whole genome shotgun (WGS) entry which is preliminary data.</text>
</comment>
<dbReference type="GO" id="GO:0003700">
    <property type="term" value="F:DNA-binding transcription factor activity"/>
    <property type="evidence" value="ECO:0007669"/>
    <property type="project" value="InterPro"/>
</dbReference>
<dbReference type="GO" id="GO:0000976">
    <property type="term" value="F:transcription cis-regulatory region binding"/>
    <property type="evidence" value="ECO:0007669"/>
    <property type="project" value="TreeGrafter"/>
</dbReference>
<dbReference type="OrthoDB" id="8479357at2"/>
<evidence type="ECO:0000256" key="3">
    <source>
        <dbReference type="ARBA" id="ARBA00023125"/>
    </source>
</evidence>
<dbReference type="RefSeq" id="WP_147845543.1">
    <property type="nucleotide sequence ID" value="NZ_VDUZ01000003.1"/>
</dbReference>
<reference evidence="6 7" key="1">
    <citation type="submission" date="2019-06" db="EMBL/GenBank/DDBJ databases">
        <title>New taxonomy in bacterial strain CC-CFT640, isolated from vineyard.</title>
        <authorList>
            <person name="Lin S.-Y."/>
            <person name="Tsai C.-F."/>
            <person name="Young C.-C."/>
        </authorList>
    </citation>
    <scope>NUCLEOTIDE SEQUENCE [LARGE SCALE GENOMIC DNA]</scope>
    <source>
        <strain evidence="6 7">CC-CFT640</strain>
    </source>
</reference>
<evidence type="ECO:0000313" key="7">
    <source>
        <dbReference type="Proteomes" id="UP000321638"/>
    </source>
</evidence>
<dbReference type="InterPro" id="IPR036390">
    <property type="entry name" value="WH_DNA-bd_sf"/>
</dbReference>
<evidence type="ECO:0000313" key="6">
    <source>
        <dbReference type="EMBL" id="TXL81635.1"/>
    </source>
</evidence>
<evidence type="ECO:0000256" key="1">
    <source>
        <dbReference type="ARBA" id="ARBA00009437"/>
    </source>
</evidence>
<evidence type="ECO:0000259" key="5">
    <source>
        <dbReference type="PROSITE" id="PS50931"/>
    </source>
</evidence>
<keyword evidence="2" id="KW-0805">Transcription regulation</keyword>
<dbReference type="SUPFAM" id="SSF53850">
    <property type="entry name" value="Periplasmic binding protein-like II"/>
    <property type="match status" value="1"/>
</dbReference>
<dbReference type="PANTHER" id="PTHR30126:SF40">
    <property type="entry name" value="HTH-TYPE TRANSCRIPTIONAL REGULATOR GLTR"/>
    <property type="match status" value="1"/>
</dbReference>
<keyword evidence="3" id="KW-0238">DNA-binding</keyword>
<dbReference type="Proteomes" id="UP000321638">
    <property type="component" value="Unassembled WGS sequence"/>
</dbReference>
<dbReference type="EMBL" id="VDUZ01000003">
    <property type="protein sequence ID" value="TXL81635.1"/>
    <property type="molecule type" value="Genomic_DNA"/>
</dbReference>
<feature type="domain" description="HTH lysR-type" evidence="5">
    <location>
        <begin position="1"/>
        <end position="58"/>
    </location>
</feature>
<gene>
    <name evidence="6" type="ORF">FHP25_03650</name>
</gene>
<dbReference type="AlphaFoldDB" id="A0A5C8PUE6"/>
<dbReference type="Gene3D" id="3.40.190.10">
    <property type="entry name" value="Periplasmic binding protein-like II"/>
    <property type="match status" value="2"/>
</dbReference>
<dbReference type="Gene3D" id="1.10.10.10">
    <property type="entry name" value="Winged helix-like DNA-binding domain superfamily/Winged helix DNA-binding domain"/>
    <property type="match status" value="1"/>
</dbReference>
<proteinExistence type="inferred from homology"/>
<accession>A0A5C8PUE6</accession>
<name>A0A5C8PUE6_9HYPH</name>
<comment type="similarity">
    <text evidence="1">Belongs to the LysR transcriptional regulatory family.</text>
</comment>
<sequence>MDLRQLRYFVAIAERGSFSAAASALNVAQSALSRHMKALEQEMGGLLFERGRHGIAISESGKILLDRARYMLGEIDNIRAEVSLENREPGGTVRLAAPSTLADILFAPLAQHVARRFPRVRVQFSEGLTEELCGRVLRGALDLALVTTPQRNEHLDYVELFTEGVYLIGAPDDPRMRTRSFTPGAVAALPLILPLSEVGRALLPERPACAFRVDNMIPLKQMVMAGLGYGFLPYSGIHQELAAGTLAAVEIPWIRARRVLALPRDRPTSRATREMVAAIKAVSATLIADGRIRCVTSRPISPRKR</sequence>
<dbReference type="PRINTS" id="PR00039">
    <property type="entry name" value="HTHLYSR"/>
</dbReference>
<dbReference type="PANTHER" id="PTHR30126">
    <property type="entry name" value="HTH-TYPE TRANSCRIPTIONAL REGULATOR"/>
    <property type="match status" value="1"/>
</dbReference>
<dbReference type="CDD" id="cd05466">
    <property type="entry name" value="PBP2_LTTR_substrate"/>
    <property type="match status" value="1"/>
</dbReference>
<dbReference type="Pfam" id="PF03466">
    <property type="entry name" value="LysR_substrate"/>
    <property type="match status" value="1"/>
</dbReference>
<dbReference type="FunFam" id="1.10.10.10:FF:000001">
    <property type="entry name" value="LysR family transcriptional regulator"/>
    <property type="match status" value="1"/>
</dbReference>
<dbReference type="SUPFAM" id="SSF46785">
    <property type="entry name" value="Winged helix' DNA-binding domain"/>
    <property type="match status" value="1"/>
</dbReference>
<dbReference type="InterPro" id="IPR036388">
    <property type="entry name" value="WH-like_DNA-bd_sf"/>
</dbReference>
<dbReference type="Pfam" id="PF00126">
    <property type="entry name" value="HTH_1"/>
    <property type="match status" value="1"/>
</dbReference>
<evidence type="ECO:0000256" key="4">
    <source>
        <dbReference type="ARBA" id="ARBA00023163"/>
    </source>
</evidence>
<dbReference type="InterPro" id="IPR005119">
    <property type="entry name" value="LysR_subst-bd"/>
</dbReference>